<keyword evidence="2 3" id="KW-0694">RNA-binding</keyword>
<feature type="compositionally biased region" description="Polar residues" evidence="4">
    <location>
        <begin position="974"/>
        <end position="986"/>
    </location>
</feature>
<feature type="compositionally biased region" description="Basic and acidic residues" evidence="4">
    <location>
        <begin position="871"/>
        <end position="918"/>
    </location>
</feature>
<feature type="compositionally biased region" description="Polar residues" evidence="4">
    <location>
        <begin position="953"/>
        <end position="966"/>
    </location>
</feature>
<feature type="compositionally biased region" description="Basic and acidic residues" evidence="4">
    <location>
        <begin position="255"/>
        <end position="280"/>
    </location>
</feature>
<gene>
    <name evidence="6" type="ORF">g.52944</name>
</gene>
<feature type="compositionally biased region" description="Polar residues" evidence="4">
    <location>
        <begin position="856"/>
        <end position="870"/>
    </location>
</feature>
<feature type="compositionally biased region" description="Low complexity" evidence="4">
    <location>
        <begin position="151"/>
        <end position="164"/>
    </location>
</feature>
<dbReference type="InterPro" id="IPR050666">
    <property type="entry name" value="ESRP"/>
</dbReference>
<feature type="domain" description="RRM" evidence="5">
    <location>
        <begin position="1082"/>
        <end position="1151"/>
    </location>
</feature>
<dbReference type="InterPro" id="IPR000504">
    <property type="entry name" value="RRM_dom"/>
</dbReference>
<evidence type="ECO:0000256" key="3">
    <source>
        <dbReference type="PROSITE-ProRule" id="PRU00176"/>
    </source>
</evidence>
<sequence>MSVIIRLQNLPWSANALDIRQYFHGLSIPEGGVHIVGGELGDAFIAFSTDEDARQAMLIDGGKIKEVKIKLFLSSRSEMQKVIETARAQSLSLQSFMQMSSAQIPVATPMTATHIPPTPVQTAPALPPMPPVSQMPTKSATPEIKPPPLPSVSTVPTAPTTPEAVKVEIEQEKKDQDNESVSSRDAKRGRRNGRSRSKSKNRSKSRDRSKSRSKSRDRSSSRDRSYRRKDRYRDRRRRDRSRSRDRRDRRRYRDRSRSRDRSRKSSKDRKRDYDRIDRNSSENSNGAKNVEVPDKNSEIPLPTAVEVPAVPTSKPGFSNSGWVSVGSTEKPTVSPSLTNPIGFSISKPTSAAPHQPALPRPSAPQVVSQQINLPPHQVQASQQIATTQQSQIPHPMVIPQPPSFPPMPMMNPNDLDGRFGPPGFPIINARPLNNVSTNAVFGQNQSQLTPNEANKVMQQNQTAPIHPSLGWPPMSALPFTPSQQNPSGMNSLEKSVTTVQTNMGMGMFVRPLTTPSNEKFQPAYLQQDPRMQSLFNTQPARNDFRSTVTQMNNLSPQKSQNYGERDFGSTNSRDVNSNACIEIRNMSMNTTILDIRRFFQGLQIPNDGVKIITDKKGNKVGMAYVRFTKSYFKDLALKKSGQSLKASVVEILHIDDNIFDKATDFSEFSGNYFNNSQGYQEAYNDPFNEQDVQSEPFTDLVIHDVPPYTKDRDISNLFKGFKIDDAFVLARTGRKTATGYVRFRTPAEARKALLTSSRLTIGYTHIKANICYEQEFDDARDRKNMEETDEETMDPKDLGYSPHESRSSRDAKKYSLFDYNEERPEPRPDPRYSQVDKRVQGKGLLPTPSVRPFDPRSTTQMSNSNNNYQSRFDRRQDIPPRPPREDFHSRKPYSREDYHQKLYPRESRFQPNPKDEGSRFQPNLPRVELNKKQTSEEEYHKKSQQAQEEKFNKSQSQQPLNTTEHAMSSEKHTPIQNPSSELTKNAVNEKLESKKVTEIKFEKSDKEDQNTSEQVIQNELAVTIPSQSEKVTTSEGLAPKVEAEVEKLEEVTVEKINQMEQEHPKPVQQEAEENRDDLIDTDCIFLRGLPFNATDRDILDFFSDEGISPTQIHIMLDKQDKPAGDAFCEFSSVDEVIRALTKNQTLMGRSVVCVEPVSREEMMSALGVVVPHPDHTHSDFPRGYPHPNFHRPDHRYPRMHISGGYPPHFPPRGRGRGTFRGRHHPPTERELESQNVNAFGKPGCVVALENVPYRAEVQDILDFFRGFCVFRDNVIRRFDESGKPTGDARVCLSSPLEAHRAIRTLNFRQIFNRQIHVTLVQ</sequence>
<reference evidence="6" key="1">
    <citation type="submission" date="2015-11" db="EMBL/GenBank/DDBJ databases">
        <title>De novo transcriptome assembly of four potential Pierce s Disease insect vectors from Arizona vineyards.</title>
        <authorList>
            <person name="Tassone E.E."/>
        </authorList>
    </citation>
    <scope>NUCLEOTIDE SEQUENCE</scope>
</reference>
<organism evidence="6">
    <name type="scientific">Homalodisca liturata</name>
    <dbReference type="NCBI Taxonomy" id="320908"/>
    <lineage>
        <taxon>Eukaryota</taxon>
        <taxon>Metazoa</taxon>
        <taxon>Ecdysozoa</taxon>
        <taxon>Arthropoda</taxon>
        <taxon>Hexapoda</taxon>
        <taxon>Insecta</taxon>
        <taxon>Pterygota</taxon>
        <taxon>Neoptera</taxon>
        <taxon>Paraneoptera</taxon>
        <taxon>Hemiptera</taxon>
        <taxon>Auchenorrhyncha</taxon>
        <taxon>Membracoidea</taxon>
        <taxon>Cicadellidae</taxon>
        <taxon>Cicadellinae</taxon>
        <taxon>Proconiini</taxon>
        <taxon>Homalodisca</taxon>
    </lineage>
</organism>
<dbReference type="CDD" id="cd12254">
    <property type="entry name" value="RRM_hnRNPH_ESRPs_RBM12_like"/>
    <property type="match status" value="2"/>
</dbReference>
<feature type="compositionally biased region" description="Basic and acidic residues" evidence="4">
    <location>
        <begin position="793"/>
        <end position="839"/>
    </location>
</feature>
<dbReference type="PANTHER" id="PTHR13976">
    <property type="entry name" value="HETEROGENEOUS NUCLEAR RIBONUCLEOPROTEIN-RELATED"/>
    <property type="match status" value="1"/>
</dbReference>
<evidence type="ECO:0000256" key="4">
    <source>
        <dbReference type="SAM" id="MobiDB-lite"/>
    </source>
</evidence>
<evidence type="ECO:0000256" key="1">
    <source>
        <dbReference type="ARBA" id="ARBA00022737"/>
    </source>
</evidence>
<accession>A0A1B6JV33</accession>
<dbReference type="SMART" id="SM00360">
    <property type="entry name" value="RRM"/>
    <property type="match status" value="5"/>
</dbReference>
<feature type="domain" description="RRM" evidence="5">
    <location>
        <begin position="1244"/>
        <end position="1321"/>
    </location>
</feature>
<dbReference type="InterPro" id="IPR012677">
    <property type="entry name" value="Nucleotide-bd_a/b_plait_sf"/>
</dbReference>
<dbReference type="Gene3D" id="3.30.70.330">
    <property type="match status" value="5"/>
</dbReference>
<evidence type="ECO:0000259" key="5">
    <source>
        <dbReference type="PROSITE" id="PS50102"/>
    </source>
</evidence>
<feature type="region of interest" description="Disordered" evidence="4">
    <location>
        <begin position="344"/>
        <end position="368"/>
    </location>
</feature>
<feature type="compositionally biased region" description="Basic and acidic residues" evidence="4">
    <location>
        <begin position="165"/>
        <end position="186"/>
    </location>
</feature>
<name>A0A1B6JV33_9HEMI</name>
<dbReference type="CDD" id="cd12510">
    <property type="entry name" value="RRM1_RBM12_like"/>
    <property type="match status" value="1"/>
</dbReference>
<feature type="compositionally biased region" description="Basic residues" evidence="4">
    <location>
        <begin position="187"/>
        <end position="203"/>
    </location>
</feature>
<feature type="compositionally biased region" description="Basic and acidic residues" evidence="4">
    <location>
        <begin position="928"/>
        <end position="952"/>
    </location>
</feature>
<dbReference type="EMBL" id="GECU01004646">
    <property type="protein sequence ID" value="JAT03061.1"/>
    <property type="molecule type" value="Transcribed_RNA"/>
</dbReference>
<feature type="compositionally biased region" description="Basic residues" evidence="4">
    <location>
        <begin position="225"/>
        <end position="254"/>
    </location>
</feature>
<dbReference type="InterPro" id="IPR035979">
    <property type="entry name" value="RBD_domain_sf"/>
</dbReference>
<proteinExistence type="predicted"/>
<dbReference type="PROSITE" id="PS50102">
    <property type="entry name" value="RRM"/>
    <property type="match status" value="3"/>
</dbReference>
<feature type="compositionally biased region" description="Basic and acidic residues" evidence="4">
    <location>
        <begin position="204"/>
        <end position="224"/>
    </location>
</feature>
<feature type="region of interest" description="Disordered" evidence="4">
    <location>
        <begin position="113"/>
        <end position="312"/>
    </location>
</feature>
<feature type="region of interest" description="Disordered" evidence="4">
    <location>
        <begin position="784"/>
        <end position="989"/>
    </location>
</feature>
<dbReference type="Pfam" id="PF00076">
    <property type="entry name" value="RRM_1"/>
    <property type="match status" value="2"/>
</dbReference>
<dbReference type="GO" id="GO:0003723">
    <property type="term" value="F:RNA binding"/>
    <property type="evidence" value="ECO:0007669"/>
    <property type="project" value="UniProtKB-UniRule"/>
</dbReference>
<keyword evidence="1" id="KW-0677">Repeat</keyword>
<evidence type="ECO:0000256" key="2">
    <source>
        <dbReference type="ARBA" id="ARBA00022884"/>
    </source>
</evidence>
<feature type="domain" description="RRM" evidence="5">
    <location>
        <begin position="3"/>
        <end position="74"/>
    </location>
</feature>
<evidence type="ECO:0000313" key="6">
    <source>
        <dbReference type="EMBL" id="JAT03061.1"/>
    </source>
</evidence>
<protein>
    <recommendedName>
        <fullName evidence="5">RRM domain-containing protein</fullName>
    </recommendedName>
</protein>
<dbReference type="SUPFAM" id="SSF54928">
    <property type="entry name" value="RNA-binding domain, RBD"/>
    <property type="match status" value="4"/>
</dbReference>